<dbReference type="EMBL" id="UINC01001543">
    <property type="protein sequence ID" value="SUZ83278.1"/>
    <property type="molecule type" value="Genomic_DNA"/>
</dbReference>
<comment type="subcellular location">
    <subcellularLocation>
        <location evidence="1">Cell membrane</location>
        <topology evidence="1">Multi-pass membrane protein</topology>
    </subcellularLocation>
</comment>
<keyword evidence="3" id="KW-0812">Transmembrane</keyword>
<dbReference type="InterPro" id="IPR019494">
    <property type="entry name" value="FIST_C"/>
</dbReference>
<evidence type="ECO:0000259" key="6">
    <source>
        <dbReference type="SMART" id="SM00897"/>
    </source>
</evidence>
<dbReference type="PANTHER" id="PTHR14939">
    <property type="entry name" value="F-BOX ONLY PROTEIN 22"/>
    <property type="match status" value="1"/>
</dbReference>
<accession>A0A381QXJ3</accession>
<evidence type="ECO:0000256" key="5">
    <source>
        <dbReference type="ARBA" id="ARBA00023136"/>
    </source>
</evidence>
<sequence length="379" mass="38735">VAYAVALSGHPDAATAVGEVVGEVLDRLGPGPDLAVMFLSTAHVDRAAQIAQTVNQTLAPAHLLGCTAGAVLAQRQEVEEAPGLVLWAGWTGPVEAYRLDGASLPTGLDAGSSVLVVADPFGFDIDGLLDSIDPALTAVGGLASAAGQRGGNRLLLDCEAFSDGAVAVVLPPGLGALPVVAQGCRPVGDPFVVTSVEGNLVRTLGGRPALERLEEVVSGVDEATRNRLRRGLHVGIVIDEHLSAFAAGDFLIRPVLGADRGSGTVAIGERVEVGTTLQFQVRDAGAATRDLAARLRPHRAESALVFTCNGRGRHLFGTPGHDAGHFVDGLGTTDVAGMFCAGEIGPVGRRHHLHGFTASALLLGTGASEMPPDGSRQVA</sequence>
<dbReference type="Pfam" id="PF08495">
    <property type="entry name" value="FIST"/>
    <property type="match status" value="1"/>
</dbReference>
<dbReference type="Pfam" id="PF10442">
    <property type="entry name" value="FIST_C"/>
    <property type="match status" value="1"/>
</dbReference>
<dbReference type="InterPro" id="IPR016741">
    <property type="entry name" value="UCP018953"/>
</dbReference>
<dbReference type="InterPro" id="IPR013702">
    <property type="entry name" value="FIST_domain_N"/>
</dbReference>
<keyword evidence="4" id="KW-1133">Transmembrane helix</keyword>
<dbReference type="SMART" id="SM00897">
    <property type="entry name" value="FIST"/>
    <property type="match status" value="1"/>
</dbReference>
<dbReference type="SMART" id="SM01204">
    <property type="entry name" value="FIST_C"/>
    <property type="match status" value="1"/>
</dbReference>
<evidence type="ECO:0000259" key="7">
    <source>
        <dbReference type="SMART" id="SM01204"/>
    </source>
</evidence>
<evidence type="ECO:0000256" key="2">
    <source>
        <dbReference type="ARBA" id="ARBA00022475"/>
    </source>
</evidence>
<gene>
    <name evidence="8" type="ORF">METZ01_LOCUS36132</name>
</gene>
<reference evidence="8" key="1">
    <citation type="submission" date="2018-05" db="EMBL/GenBank/DDBJ databases">
        <authorList>
            <person name="Lanie J.A."/>
            <person name="Ng W.-L."/>
            <person name="Kazmierczak K.M."/>
            <person name="Andrzejewski T.M."/>
            <person name="Davidsen T.M."/>
            <person name="Wayne K.J."/>
            <person name="Tettelin H."/>
            <person name="Glass J.I."/>
            <person name="Rusch D."/>
            <person name="Podicherti R."/>
            <person name="Tsui H.-C.T."/>
            <person name="Winkler M.E."/>
        </authorList>
    </citation>
    <scope>NUCLEOTIDE SEQUENCE</scope>
</reference>
<feature type="domain" description="FIST" evidence="6">
    <location>
        <begin position="31"/>
        <end position="208"/>
    </location>
</feature>
<evidence type="ECO:0000313" key="8">
    <source>
        <dbReference type="EMBL" id="SUZ83278.1"/>
    </source>
</evidence>
<feature type="non-terminal residue" evidence="8">
    <location>
        <position position="1"/>
    </location>
</feature>
<dbReference type="AlphaFoldDB" id="A0A381QXJ3"/>
<name>A0A381QXJ3_9ZZZZ</name>
<evidence type="ECO:0000256" key="4">
    <source>
        <dbReference type="ARBA" id="ARBA00022989"/>
    </source>
</evidence>
<keyword evidence="5" id="KW-0472">Membrane</keyword>
<proteinExistence type="predicted"/>
<evidence type="ECO:0000256" key="1">
    <source>
        <dbReference type="ARBA" id="ARBA00004651"/>
    </source>
</evidence>
<feature type="domain" description="FIST C-domain" evidence="7">
    <location>
        <begin position="209"/>
        <end position="347"/>
    </location>
</feature>
<dbReference type="PANTHER" id="PTHR14939:SF5">
    <property type="entry name" value="F-BOX ONLY PROTEIN 22"/>
    <property type="match status" value="1"/>
</dbReference>
<evidence type="ECO:0008006" key="9">
    <source>
        <dbReference type="Google" id="ProtNLM"/>
    </source>
</evidence>
<protein>
    <recommendedName>
        <fullName evidence="9">FIST C-domain domain-containing protein</fullName>
    </recommendedName>
</protein>
<evidence type="ECO:0000256" key="3">
    <source>
        <dbReference type="ARBA" id="ARBA00022692"/>
    </source>
</evidence>
<organism evidence="8">
    <name type="scientific">marine metagenome</name>
    <dbReference type="NCBI Taxonomy" id="408172"/>
    <lineage>
        <taxon>unclassified sequences</taxon>
        <taxon>metagenomes</taxon>
        <taxon>ecological metagenomes</taxon>
    </lineage>
</organism>
<dbReference type="GO" id="GO:0005886">
    <property type="term" value="C:plasma membrane"/>
    <property type="evidence" value="ECO:0007669"/>
    <property type="project" value="UniProtKB-SubCell"/>
</dbReference>
<keyword evidence="2" id="KW-1003">Cell membrane</keyword>
<dbReference type="PIRSF" id="PIRSF018953">
    <property type="entry name" value="UCP018953"/>
    <property type="match status" value="1"/>
</dbReference>